<gene>
    <name evidence="1" type="ORF">DOTSEDRAFT_73425</name>
</gene>
<sequence length="107" mass="11587">MALLQGAVRRVCSLETSLTSSRITLKQNTRRHAHSSLSADVKGMDCTSLESSFFRGTSARRVHNASSCFRSSLSSRRCNVDVLQCKCPDTSCIGSSRASPTPAPYDS</sequence>
<name>N1PJ15_DOTSN</name>
<evidence type="ECO:0000313" key="2">
    <source>
        <dbReference type="Proteomes" id="UP000016933"/>
    </source>
</evidence>
<organism evidence="1 2">
    <name type="scientific">Dothistroma septosporum (strain NZE10 / CBS 128990)</name>
    <name type="common">Red band needle blight fungus</name>
    <name type="synonym">Mycosphaerella pini</name>
    <dbReference type="NCBI Taxonomy" id="675120"/>
    <lineage>
        <taxon>Eukaryota</taxon>
        <taxon>Fungi</taxon>
        <taxon>Dikarya</taxon>
        <taxon>Ascomycota</taxon>
        <taxon>Pezizomycotina</taxon>
        <taxon>Dothideomycetes</taxon>
        <taxon>Dothideomycetidae</taxon>
        <taxon>Mycosphaerellales</taxon>
        <taxon>Mycosphaerellaceae</taxon>
        <taxon>Dothistroma</taxon>
    </lineage>
</organism>
<protein>
    <submittedName>
        <fullName evidence="1">Uncharacterized protein</fullName>
    </submittedName>
</protein>
<reference evidence="1 2" key="2">
    <citation type="journal article" date="2012" name="PLoS Pathog.">
        <title>Diverse lifestyles and strategies of plant pathogenesis encoded in the genomes of eighteen Dothideomycetes fungi.</title>
        <authorList>
            <person name="Ohm R.A."/>
            <person name="Feau N."/>
            <person name="Henrissat B."/>
            <person name="Schoch C.L."/>
            <person name="Horwitz B.A."/>
            <person name="Barry K.W."/>
            <person name="Condon B.J."/>
            <person name="Copeland A.C."/>
            <person name="Dhillon B."/>
            <person name="Glaser F."/>
            <person name="Hesse C.N."/>
            <person name="Kosti I."/>
            <person name="LaButti K."/>
            <person name="Lindquist E.A."/>
            <person name="Lucas S."/>
            <person name="Salamov A.A."/>
            <person name="Bradshaw R.E."/>
            <person name="Ciuffetti L."/>
            <person name="Hamelin R.C."/>
            <person name="Kema G.H.J."/>
            <person name="Lawrence C."/>
            <person name="Scott J.A."/>
            <person name="Spatafora J.W."/>
            <person name="Turgeon B.G."/>
            <person name="de Wit P.J.G.M."/>
            <person name="Zhong S."/>
            <person name="Goodwin S.B."/>
            <person name="Grigoriev I.V."/>
        </authorList>
    </citation>
    <scope>NUCLEOTIDE SEQUENCE [LARGE SCALE GENOMIC DNA]</scope>
    <source>
        <strain evidence="2">NZE10 / CBS 128990</strain>
    </source>
</reference>
<dbReference type="EMBL" id="KB446541">
    <property type="protein sequence ID" value="EME42578.1"/>
    <property type="molecule type" value="Genomic_DNA"/>
</dbReference>
<dbReference type="Proteomes" id="UP000016933">
    <property type="component" value="Unassembled WGS sequence"/>
</dbReference>
<accession>N1PJ15</accession>
<dbReference type="HOGENOM" id="CLU_2209959_0_0_1"/>
<evidence type="ECO:0000313" key="1">
    <source>
        <dbReference type="EMBL" id="EME42578.1"/>
    </source>
</evidence>
<reference evidence="2" key="1">
    <citation type="journal article" date="2012" name="PLoS Genet.">
        <title>The genomes of the fungal plant pathogens Cladosporium fulvum and Dothistroma septosporum reveal adaptation to different hosts and lifestyles but also signatures of common ancestry.</title>
        <authorList>
            <person name="de Wit P.J.G.M."/>
            <person name="van der Burgt A."/>
            <person name="Oekmen B."/>
            <person name="Stergiopoulos I."/>
            <person name="Abd-Elsalam K.A."/>
            <person name="Aerts A.L."/>
            <person name="Bahkali A.H."/>
            <person name="Beenen H.G."/>
            <person name="Chettri P."/>
            <person name="Cox M.P."/>
            <person name="Datema E."/>
            <person name="de Vries R.P."/>
            <person name="Dhillon B."/>
            <person name="Ganley A.R."/>
            <person name="Griffiths S.A."/>
            <person name="Guo Y."/>
            <person name="Hamelin R.C."/>
            <person name="Henrissat B."/>
            <person name="Kabir M.S."/>
            <person name="Jashni M.K."/>
            <person name="Kema G."/>
            <person name="Klaubauf S."/>
            <person name="Lapidus A."/>
            <person name="Levasseur A."/>
            <person name="Lindquist E."/>
            <person name="Mehrabi R."/>
            <person name="Ohm R.A."/>
            <person name="Owen T.J."/>
            <person name="Salamov A."/>
            <person name="Schwelm A."/>
            <person name="Schijlen E."/>
            <person name="Sun H."/>
            <person name="van den Burg H.A."/>
            <person name="van Ham R.C.H.J."/>
            <person name="Zhang S."/>
            <person name="Goodwin S.B."/>
            <person name="Grigoriev I.V."/>
            <person name="Collemare J."/>
            <person name="Bradshaw R.E."/>
        </authorList>
    </citation>
    <scope>NUCLEOTIDE SEQUENCE [LARGE SCALE GENOMIC DNA]</scope>
    <source>
        <strain evidence="2">NZE10 / CBS 128990</strain>
    </source>
</reference>
<keyword evidence="2" id="KW-1185">Reference proteome</keyword>
<proteinExistence type="predicted"/>
<dbReference type="AlphaFoldDB" id="N1PJ15"/>